<evidence type="ECO:0000256" key="2">
    <source>
        <dbReference type="SAM" id="MobiDB-lite"/>
    </source>
</evidence>
<keyword evidence="1" id="KW-0175">Coiled coil</keyword>
<reference evidence="3 4" key="1">
    <citation type="submission" date="2021-06" db="EMBL/GenBank/DDBJ databases">
        <title>Caerostris extrusa draft genome.</title>
        <authorList>
            <person name="Kono N."/>
            <person name="Arakawa K."/>
        </authorList>
    </citation>
    <scope>NUCLEOTIDE SEQUENCE [LARGE SCALE GENOMIC DNA]</scope>
</reference>
<dbReference type="EMBL" id="BPLR01001239">
    <property type="protein sequence ID" value="GIZ01021.1"/>
    <property type="molecule type" value="Genomic_DNA"/>
</dbReference>
<proteinExistence type="predicted"/>
<evidence type="ECO:0000313" key="4">
    <source>
        <dbReference type="Proteomes" id="UP001054945"/>
    </source>
</evidence>
<dbReference type="AlphaFoldDB" id="A0AAV4Y0S0"/>
<protein>
    <submittedName>
        <fullName evidence="3">Uncharacterized protein</fullName>
    </submittedName>
</protein>
<evidence type="ECO:0000313" key="3">
    <source>
        <dbReference type="EMBL" id="GIZ01021.1"/>
    </source>
</evidence>
<evidence type="ECO:0000256" key="1">
    <source>
        <dbReference type="SAM" id="Coils"/>
    </source>
</evidence>
<name>A0AAV4Y0S0_CAEEX</name>
<feature type="region of interest" description="Disordered" evidence="2">
    <location>
        <begin position="74"/>
        <end position="142"/>
    </location>
</feature>
<keyword evidence="4" id="KW-1185">Reference proteome</keyword>
<sequence length="142" mass="15909">MKTIRNDTSVVIDLEENKEHGHADSFIHLTNNEMEIPNCSENSLQQLQNVQNLMQEANKALEALDSSILALEHEQTKEPTADELCCSSNNDDIYSNKKKEVPSSNVGDIESEDNKRDTSVVIDLEENKEHGRDNSSPVSANR</sequence>
<feature type="coiled-coil region" evidence="1">
    <location>
        <begin position="40"/>
        <end position="74"/>
    </location>
</feature>
<accession>A0AAV4Y0S0</accession>
<gene>
    <name evidence="3" type="ORF">CEXT_184851</name>
</gene>
<organism evidence="3 4">
    <name type="scientific">Caerostris extrusa</name>
    <name type="common">Bark spider</name>
    <name type="synonym">Caerostris bankana</name>
    <dbReference type="NCBI Taxonomy" id="172846"/>
    <lineage>
        <taxon>Eukaryota</taxon>
        <taxon>Metazoa</taxon>
        <taxon>Ecdysozoa</taxon>
        <taxon>Arthropoda</taxon>
        <taxon>Chelicerata</taxon>
        <taxon>Arachnida</taxon>
        <taxon>Araneae</taxon>
        <taxon>Araneomorphae</taxon>
        <taxon>Entelegynae</taxon>
        <taxon>Araneoidea</taxon>
        <taxon>Araneidae</taxon>
        <taxon>Caerostris</taxon>
    </lineage>
</organism>
<dbReference type="Proteomes" id="UP001054945">
    <property type="component" value="Unassembled WGS sequence"/>
</dbReference>
<comment type="caution">
    <text evidence="3">The sequence shown here is derived from an EMBL/GenBank/DDBJ whole genome shotgun (WGS) entry which is preliminary data.</text>
</comment>